<dbReference type="PROSITE" id="PS50088">
    <property type="entry name" value="ANK_REPEAT"/>
    <property type="match status" value="1"/>
</dbReference>
<feature type="domain" description="Ankyrin repeat" evidence="6">
    <location>
        <begin position="215"/>
        <end position="640"/>
    </location>
</feature>
<sequence>MVLAEGKKKTKKKGGAEEDDEEAEAAAAAASLRLEDYAHSPAHYYVATNDTPRLSALLAALPRLCPPSRVRTPAEAAAQERLADRISAVVDRRDVPRRETPLHLAVRLDRRAAASALASAGADTSLQDAAGWTPLQESVLLRRPRRLALLLLRHHHLCAWHKWRRRLPFLLAALRRVRDFYLELSFHFESSVVPFLPRVAPSDTYRVWKRGASVRADTSLAGFDGLRVVRADQSFLFLGGADEDGGGALPLEPDPATDALPLTPGSLLVLNHSRKEIYDAFQAASSPMTAAEEEEFVADTSMYRPGLDITSAELVGRTNWRRREKTETVGEWKARVYEVHNVVFSFKTRRAAAPGEADRPAGLPLELDLDDDEDGFLVADIPDLAPSRHSCYAGQLGRSDPDDDDELWGFACGASAGGTGRRSVDVAAVQGRRRWDTKPGGAASAMAGRRKGGGIEPAGGLGGGTGTSAAASAAWKKEVGRGKGAAKEKEVVKSLRPWVWLTEEFPLRAEDVVPVLDVLAGKVKAVRRLRELLTAKFPPGTFPVKVAIPVVPTVRVVITFTKFVALPPLELFFTPLSSPRQFSNVENEELKKRDRHLQDPWHRWNAYSSSKNTTARLKSVSPSPLAVDLPDPFTIPSDYSWTSIDAKTERMKRTKSMKGK</sequence>
<dbReference type="InterPro" id="IPR002110">
    <property type="entry name" value="Ankyrin_rpt"/>
</dbReference>
<gene>
    <name evidence="7" type="primary">ANKRD13B_1</name>
    <name evidence="7" type="ORF">g.60667</name>
</gene>
<dbReference type="PANTHER" id="PTHR12447:SF7">
    <property type="entry name" value="ANKYRIN REPEAT FAMILY PROTEIN"/>
    <property type="match status" value="1"/>
</dbReference>
<keyword evidence="4" id="KW-0040">ANK repeat</keyword>
<dbReference type="InterPro" id="IPR055285">
    <property type="entry name" value="ANKRD13_C"/>
</dbReference>
<evidence type="ECO:0000256" key="1">
    <source>
        <dbReference type="ARBA" id="ARBA00004308"/>
    </source>
</evidence>
<name>A0A1D1YM80_9ARAE</name>
<keyword evidence="3" id="KW-0472">Membrane</keyword>
<feature type="region of interest" description="Disordered" evidence="5">
    <location>
        <begin position="1"/>
        <end position="28"/>
    </location>
</feature>
<comment type="subcellular location">
    <subcellularLocation>
        <location evidence="1">Endomembrane system</location>
    </subcellularLocation>
</comment>
<dbReference type="InterPro" id="IPR021832">
    <property type="entry name" value="ANKRD13"/>
</dbReference>
<dbReference type="AlphaFoldDB" id="A0A1D1YM80"/>
<dbReference type="EMBL" id="GDJX01012189">
    <property type="protein sequence ID" value="JAT55747.1"/>
    <property type="molecule type" value="Transcribed_RNA"/>
</dbReference>
<organism evidence="7">
    <name type="scientific">Anthurium amnicola</name>
    <dbReference type="NCBI Taxonomy" id="1678845"/>
    <lineage>
        <taxon>Eukaryota</taxon>
        <taxon>Viridiplantae</taxon>
        <taxon>Streptophyta</taxon>
        <taxon>Embryophyta</taxon>
        <taxon>Tracheophyta</taxon>
        <taxon>Spermatophyta</taxon>
        <taxon>Magnoliopsida</taxon>
        <taxon>Liliopsida</taxon>
        <taxon>Araceae</taxon>
        <taxon>Pothoideae</taxon>
        <taxon>Potheae</taxon>
        <taxon>Anthurium</taxon>
    </lineage>
</organism>
<dbReference type="Pfam" id="PF11904">
    <property type="entry name" value="ANKRD13_C"/>
    <property type="match status" value="1"/>
</dbReference>
<keyword evidence="2" id="KW-0677">Repeat</keyword>
<protein>
    <submittedName>
        <fullName evidence="7">Ankyrin repeat domain-containing protein 13B</fullName>
    </submittedName>
</protein>
<evidence type="ECO:0000256" key="4">
    <source>
        <dbReference type="PROSITE-ProRule" id="PRU00023"/>
    </source>
</evidence>
<evidence type="ECO:0000259" key="6">
    <source>
        <dbReference type="Pfam" id="PF11904"/>
    </source>
</evidence>
<dbReference type="PANTHER" id="PTHR12447">
    <property type="entry name" value="ANKYRIN REPEAT DOMAIN-CONTAINING PROTEIN 13"/>
    <property type="match status" value="1"/>
</dbReference>
<evidence type="ECO:0000313" key="7">
    <source>
        <dbReference type="EMBL" id="JAT55747.1"/>
    </source>
</evidence>
<dbReference type="Gene3D" id="1.25.40.20">
    <property type="entry name" value="Ankyrin repeat-containing domain"/>
    <property type="match status" value="1"/>
</dbReference>
<feature type="region of interest" description="Disordered" evidence="5">
    <location>
        <begin position="431"/>
        <end position="463"/>
    </location>
</feature>
<feature type="compositionally biased region" description="Gly residues" evidence="5">
    <location>
        <begin position="454"/>
        <end position="463"/>
    </location>
</feature>
<feature type="repeat" description="ANK" evidence="4">
    <location>
        <begin position="97"/>
        <end position="129"/>
    </location>
</feature>
<dbReference type="PROSITE" id="PS50297">
    <property type="entry name" value="ANK_REP_REGION"/>
    <property type="match status" value="1"/>
</dbReference>
<dbReference type="SUPFAM" id="SSF48403">
    <property type="entry name" value="Ankyrin repeat"/>
    <property type="match status" value="1"/>
</dbReference>
<evidence type="ECO:0000256" key="2">
    <source>
        <dbReference type="ARBA" id="ARBA00022737"/>
    </source>
</evidence>
<dbReference type="GO" id="GO:0005737">
    <property type="term" value="C:cytoplasm"/>
    <property type="evidence" value="ECO:0007669"/>
    <property type="project" value="TreeGrafter"/>
</dbReference>
<reference evidence="7" key="1">
    <citation type="submission" date="2015-07" db="EMBL/GenBank/DDBJ databases">
        <title>Transcriptome Assembly of Anthurium amnicola.</title>
        <authorList>
            <person name="Suzuki J."/>
        </authorList>
    </citation>
    <scope>NUCLEOTIDE SEQUENCE</scope>
</reference>
<evidence type="ECO:0000256" key="3">
    <source>
        <dbReference type="ARBA" id="ARBA00023136"/>
    </source>
</evidence>
<dbReference type="GO" id="GO:0012505">
    <property type="term" value="C:endomembrane system"/>
    <property type="evidence" value="ECO:0007669"/>
    <property type="project" value="UniProtKB-SubCell"/>
</dbReference>
<dbReference type="InterPro" id="IPR036770">
    <property type="entry name" value="Ankyrin_rpt-contain_sf"/>
</dbReference>
<proteinExistence type="predicted"/>
<accession>A0A1D1YM80</accession>
<evidence type="ECO:0000256" key="5">
    <source>
        <dbReference type="SAM" id="MobiDB-lite"/>
    </source>
</evidence>